<evidence type="ECO:0000256" key="1">
    <source>
        <dbReference type="SAM" id="MobiDB-lite"/>
    </source>
</evidence>
<reference evidence="2" key="2">
    <citation type="submission" date="2016-06" db="EMBL/GenBank/DDBJ databases">
        <title>The genome of a short-lived fish provides insights into sex chromosome evolution and the genetic control of aging.</title>
        <authorList>
            <person name="Reichwald K."/>
            <person name="Felder M."/>
            <person name="Petzold A."/>
            <person name="Koch P."/>
            <person name="Groth M."/>
            <person name="Platzer M."/>
        </authorList>
    </citation>
    <scope>NUCLEOTIDE SEQUENCE</scope>
    <source>
        <tissue evidence="2">Brain</tissue>
    </source>
</reference>
<gene>
    <name evidence="2" type="primary">ZBED4</name>
</gene>
<dbReference type="AlphaFoldDB" id="A0A1A7Z1P6"/>
<protein>
    <submittedName>
        <fullName evidence="2">Zinc finger, BED domain containing 4</fullName>
    </submittedName>
</protein>
<proteinExistence type="predicted"/>
<organism evidence="2">
    <name type="scientific">Iconisemion striatum</name>
    <dbReference type="NCBI Taxonomy" id="60296"/>
    <lineage>
        <taxon>Eukaryota</taxon>
        <taxon>Metazoa</taxon>
        <taxon>Chordata</taxon>
        <taxon>Craniata</taxon>
        <taxon>Vertebrata</taxon>
        <taxon>Euteleostomi</taxon>
        <taxon>Actinopterygii</taxon>
        <taxon>Neopterygii</taxon>
        <taxon>Teleostei</taxon>
        <taxon>Neoteleostei</taxon>
        <taxon>Acanthomorphata</taxon>
        <taxon>Ovalentaria</taxon>
        <taxon>Atherinomorphae</taxon>
        <taxon>Cyprinodontiformes</taxon>
        <taxon>Nothobranchiidae</taxon>
        <taxon>Iconisemion</taxon>
    </lineage>
</organism>
<feature type="region of interest" description="Disordered" evidence="1">
    <location>
        <begin position="1"/>
        <end position="29"/>
    </location>
</feature>
<sequence>LKPFSSDRLQPAETPCSVTSPSPLPLHCAGGQQQKVQNVYSTSVMKSLHPATKKYRAGEADQNASSQQI</sequence>
<name>A0A1A7Z1P6_9TELE</name>
<evidence type="ECO:0000313" key="2">
    <source>
        <dbReference type="EMBL" id="SBP36100.1"/>
    </source>
</evidence>
<accession>A0A1A7Z1P6</accession>
<dbReference type="EMBL" id="HADX01013868">
    <property type="protein sequence ID" value="SBP36100.1"/>
    <property type="molecule type" value="Transcribed_RNA"/>
</dbReference>
<reference evidence="2" key="1">
    <citation type="submission" date="2016-05" db="EMBL/GenBank/DDBJ databases">
        <authorList>
            <person name="Lavstsen T."/>
            <person name="Jespersen J.S."/>
        </authorList>
    </citation>
    <scope>NUCLEOTIDE SEQUENCE</scope>
    <source>
        <tissue evidence="2">Brain</tissue>
    </source>
</reference>
<feature type="non-terminal residue" evidence="2">
    <location>
        <position position="69"/>
    </location>
</feature>
<feature type="non-terminal residue" evidence="2">
    <location>
        <position position="1"/>
    </location>
</feature>